<dbReference type="PANTHER" id="PTHR31232">
    <property type="match status" value="1"/>
</dbReference>
<dbReference type="GO" id="GO:0060320">
    <property type="term" value="P:rejection of self pollen"/>
    <property type="evidence" value="ECO:0007669"/>
    <property type="project" value="UniProtKB-KW"/>
</dbReference>
<organism evidence="7 8">
    <name type="scientific">Lactuca saligna</name>
    <name type="common">Willowleaf lettuce</name>
    <dbReference type="NCBI Taxonomy" id="75948"/>
    <lineage>
        <taxon>Eukaryota</taxon>
        <taxon>Viridiplantae</taxon>
        <taxon>Streptophyta</taxon>
        <taxon>Embryophyta</taxon>
        <taxon>Tracheophyta</taxon>
        <taxon>Spermatophyta</taxon>
        <taxon>Magnoliopsida</taxon>
        <taxon>eudicotyledons</taxon>
        <taxon>Gunneridae</taxon>
        <taxon>Pentapetalae</taxon>
        <taxon>asterids</taxon>
        <taxon>campanulids</taxon>
        <taxon>Asterales</taxon>
        <taxon>Asteraceae</taxon>
        <taxon>Cichorioideae</taxon>
        <taxon>Cichorieae</taxon>
        <taxon>Lactucinae</taxon>
        <taxon>Lactuca</taxon>
    </lineage>
</organism>
<dbReference type="Proteomes" id="UP001177003">
    <property type="component" value="Chromosome 5"/>
</dbReference>
<protein>
    <recommendedName>
        <fullName evidence="6">S-protein homolog</fullName>
    </recommendedName>
</protein>
<dbReference type="EMBL" id="OX465081">
    <property type="protein sequence ID" value="CAI9285363.1"/>
    <property type="molecule type" value="Genomic_DNA"/>
</dbReference>
<dbReference type="AlphaFoldDB" id="A0AA35Z491"/>
<evidence type="ECO:0000256" key="2">
    <source>
        <dbReference type="ARBA" id="ARBA00005581"/>
    </source>
</evidence>
<proteinExistence type="inferred from homology"/>
<gene>
    <name evidence="7" type="ORF">LSALG_LOCUS24836</name>
</gene>
<accession>A0AA35Z491</accession>
<keyword evidence="8" id="KW-1185">Reference proteome</keyword>
<evidence type="ECO:0000256" key="4">
    <source>
        <dbReference type="ARBA" id="ARBA00022525"/>
    </source>
</evidence>
<evidence type="ECO:0000256" key="1">
    <source>
        <dbReference type="ARBA" id="ARBA00004613"/>
    </source>
</evidence>
<keyword evidence="4 6" id="KW-0964">Secreted</keyword>
<dbReference type="GO" id="GO:0005576">
    <property type="term" value="C:extracellular region"/>
    <property type="evidence" value="ECO:0007669"/>
    <property type="project" value="UniProtKB-SubCell"/>
</dbReference>
<feature type="signal peptide" evidence="6">
    <location>
        <begin position="1"/>
        <end position="25"/>
    </location>
</feature>
<evidence type="ECO:0000256" key="3">
    <source>
        <dbReference type="ARBA" id="ARBA00022471"/>
    </source>
</evidence>
<dbReference type="Pfam" id="PF05938">
    <property type="entry name" value="Self-incomp_S1"/>
    <property type="match status" value="1"/>
</dbReference>
<evidence type="ECO:0000256" key="6">
    <source>
        <dbReference type="RuleBase" id="RU367044"/>
    </source>
</evidence>
<feature type="chain" id="PRO_5041480342" description="S-protein homolog" evidence="6">
    <location>
        <begin position="26"/>
        <end position="143"/>
    </location>
</feature>
<keyword evidence="5 6" id="KW-0732">Signal</keyword>
<comment type="subcellular location">
    <subcellularLocation>
        <location evidence="1 6">Secreted</location>
    </subcellularLocation>
</comment>
<keyword evidence="3 6" id="KW-0713">Self-incompatibility</keyword>
<name>A0AA35Z491_LACSI</name>
<evidence type="ECO:0000313" key="8">
    <source>
        <dbReference type="Proteomes" id="UP001177003"/>
    </source>
</evidence>
<evidence type="ECO:0000313" key="7">
    <source>
        <dbReference type="EMBL" id="CAI9285363.1"/>
    </source>
</evidence>
<dbReference type="PANTHER" id="PTHR31232:SF172">
    <property type="entry name" value="S-PROTEIN HOMOLOG"/>
    <property type="match status" value="1"/>
</dbReference>
<comment type="similarity">
    <text evidence="2 6">Belongs to the plant self-incompatibility (S1) protein family.</text>
</comment>
<sequence>MRFATIHKLFIFYISTFSIASIAHACFAPHWDVYVTNTISDNIVAHIKSKNDDLGNHTIPFNGNYHWSFCEALFGKTLFYAYFWWGSRFQTLALFDEKLEEAYCFIEDLRDQYCYWFVKPDGFYISVSPDPNGDNVHFIKPWQ</sequence>
<reference evidence="7" key="1">
    <citation type="submission" date="2023-04" db="EMBL/GenBank/DDBJ databases">
        <authorList>
            <person name="Vijverberg K."/>
            <person name="Xiong W."/>
            <person name="Schranz E."/>
        </authorList>
    </citation>
    <scope>NUCLEOTIDE SEQUENCE</scope>
</reference>
<evidence type="ECO:0000256" key="5">
    <source>
        <dbReference type="ARBA" id="ARBA00022729"/>
    </source>
</evidence>
<dbReference type="InterPro" id="IPR010264">
    <property type="entry name" value="Self-incomp_S1"/>
</dbReference>